<keyword evidence="4" id="KW-0812">Transmembrane</keyword>
<feature type="transmembrane region" description="Helical" evidence="4">
    <location>
        <begin position="119"/>
        <end position="136"/>
    </location>
</feature>
<dbReference type="AlphaFoldDB" id="A0A7Y6IKQ9"/>
<evidence type="ECO:0000256" key="1">
    <source>
        <dbReference type="ARBA" id="ARBA00022679"/>
    </source>
</evidence>
<feature type="domain" description="Histidine kinase/HSP90-like ATPase" evidence="5">
    <location>
        <begin position="567"/>
        <end position="667"/>
    </location>
</feature>
<evidence type="ECO:0000313" key="6">
    <source>
        <dbReference type="EMBL" id="NUW39831.1"/>
    </source>
</evidence>
<protein>
    <submittedName>
        <fullName evidence="6">Two-component sensor histidine kinase</fullName>
    </submittedName>
</protein>
<feature type="transmembrane region" description="Helical" evidence="4">
    <location>
        <begin position="279"/>
        <end position="302"/>
    </location>
</feature>
<dbReference type="SUPFAM" id="SSF55874">
    <property type="entry name" value="ATPase domain of HSP90 chaperone/DNA topoisomerase II/histidine kinase"/>
    <property type="match status" value="1"/>
</dbReference>
<dbReference type="Pfam" id="PF02518">
    <property type="entry name" value="HATPase_c"/>
    <property type="match status" value="1"/>
</dbReference>
<dbReference type="CDD" id="cd16917">
    <property type="entry name" value="HATPase_UhpB-NarQ-NarX-like"/>
    <property type="match status" value="1"/>
</dbReference>
<evidence type="ECO:0000256" key="3">
    <source>
        <dbReference type="ARBA" id="ARBA00023012"/>
    </source>
</evidence>
<dbReference type="RefSeq" id="WP_175599310.1">
    <property type="nucleotide sequence ID" value="NZ_JABWGO010000001.1"/>
</dbReference>
<reference evidence="6 7" key="1">
    <citation type="submission" date="2020-06" db="EMBL/GenBank/DDBJ databases">
        <authorList>
            <person name="Chanama M."/>
        </authorList>
    </citation>
    <scope>NUCLEOTIDE SEQUENCE [LARGE SCALE GENOMIC DNA]</scope>
    <source>
        <strain evidence="6 7">TBRC6557</strain>
    </source>
</reference>
<dbReference type="PANTHER" id="PTHR24421">
    <property type="entry name" value="NITRATE/NITRITE SENSOR PROTEIN NARX-RELATED"/>
    <property type="match status" value="1"/>
</dbReference>
<organism evidence="6 7">
    <name type="scientific">Nonomuraea rhodomycinica</name>
    <dbReference type="NCBI Taxonomy" id="1712872"/>
    <lineage>
        <taxon>Bacteria</taxon>
        <taxon>Bacillati</taxon>
        <taxon>Actinomycetota</taxon>
        <taxon>Actinomycetes</taxon>
        <taxon>Streptosporangiales</taxon>
        <taxon>Streptosporangiaceae</taxon>
        <taxon>Nonomuraea</taxon>
    </lineage>
</organism>
<feature type="transmembrane region" description="Helical" evidence="4">
    <location>
        <begin position="21"/>
        <end position="46"/>
    </location>
</feature>
<dbReference type="SMART" id="SM00387">
    <property type="entry name" value="HATPase_c"/>
    <property type="match status" value="1"/>
</dbReference>
<keyword evidence="3" id="KW-0902">Two-component regulatory system</keyword>
<dbReference type="Gene3D" id="1.20.5.1930">
    <property type="match status" value="1"/>
</dbReference>
<keyword evidence="1" id="KW-0808">Transferase</keyword>
<keyword evidence="4" id="KW-0472">Membrane</keyword>
<gene>
    <name evidence="6" type="ORF">HT134_06750</name>
</gene>
<feature type="transmembrane region" description="Helical" evidence="4">
    <location>
        <begin position="148"/>
        <end position="167"/>
    </location>
</feature>
<proteinExistence type="predicted"/>
<feature type="transmembrane region" description="Helical" evidence="4">
    <location>
        <begin position="187"/>
        <end position="209"/>
    </location>
</feature>
<dbReference type="GO" id="GO:0000155">
    <property type="term" value="F:phosphorelay sensor kinase activity"/>
    <property type="evidence" value="ECO:0007669"/>
    <property type="project" value="InterPro"/>
</dbReference>
<evidence type="ECO:0000313" key="7">
    <source>
        <dbReference type="Proteomes" id="UP000546126"/>
    </source>
</evidence>
<dbReference type="Pfam" id="PF07730">
    <property type="entry name" value="HisKA_3"/>
    <property type="match status" value="1"/>
</dbReference>
<keyword evidence="4" id="KW-1133">Transmembrane helix</keyword>
<comment type="caution">
    <text evidence="6">The sequence shown here is derived from an EMBL/GenBank/DDBJ whole genome shotgun (WGS) entry which is preliminary data.</text>
</comment>
<dbReference type="Proteomes" id="UP000546126">
    <property type="component" value="Unassembled WGS sequence"/>
</dbReference>
<feature type="transmembrane region" description="Helical" evidence="4">
    <location>
        <begin position="52"/>
        <end position="72"/>
    </location>
</feature>
<evidence type="ECO:0000256" key="4">
    <source>
        <dbReference type="SAM" id="Phobius"/>
    </source>
</evidence>
<evidence type="ECO:0000256" key="2">
    <source>
        <dbReference type="ARBA" id="ARBA00022777"/>
    </source>
</evidence>
<sequence>MTAGDSSDSRAGARWPGVLSAGLFGLAVVEVAVSVLGGAVAGMTWTEAWDRFVVTNAAMGLSFPVGGVLVAWHRPRNPVGWLLLAAGIGHATTAALVPLAEAGVRDGWPIGLNRTLVTVAAWAWPWSIGLCLPLVLQLFPDGRPVFRRLMWATVVTSPLFVLEMGAGPDPVVAGLSGHLVIHADLDALWTAVEVRGVVAVAIGLVALVVRYRRGDERRRRQLLWLMQAVLLVLIVMVPWGVLRNAPVHVLLAIPLVPAAMTVAILRHQLLDIRLVVSRTVLYALLTAVVVASYVALVALFDGVMRREVGLGGSAAATVLIAVGFNPVRVRLQRVVDRILYGDRADPVRAVSRVGARLDTGLPGVLEAVREALRLPFAALRVDNTEVASCGAAPELLHTIPLTYGGVRVGELVIGLRAGEKRLGGPDRAVLELLAAPLSVAVHAVALSEQLQRSREALVAAREEERRRLRRDLHDGLGPVLTGVTFKADAAGNLLATDPGSARALLAELRAEATQAIDDIRRLVHDLRPPALDDLGLAGAIRQRAAQLERPGMTVRVEAADLPALPAAVEAAAYRIAVEALTNAVRHSGAGRVRVRIRADGHPAAAGPATRCLHVEVADDGTGSGGAWRPGVGMRSMRERAAELGGTCTAGAAPTGGGRVAATLPLGAP</sequence>
<dbReference type="GO" id="GO:0016020">
    <property type="term" value="C:membrane"/>
    <property type="evidence" value="ECO:0007669"/>
    <property type="project" value="InterPro"/>
</dbReference>
<feature type="transmembrane region" description="Helical" evidence="4">
    <location>
        <begin position="79"/>
        <end position="99"/>
    </location>
</feature>
<dbReference type="InterPro" id="IPR036890">
    <property type="entry name" value="HATPase_C_sf"/>
</dbReference>
<dbReference type="Gene3D" id="3.30.565.10">
    <property type="entry name" value="Histidine kinase-like ATPase, C-terminal domain"/>
    <property type="match status" value="1"/>
</dbReference>
<dbReference type="InterPro" id="IPR003594">
    <property type="entry name" value="HATPase_dom"/>
</dbReference>
<evidence type="ECO:0000259" key="5">
    <source>
        <dbReference type="SMART" id="SM00387"/>
    </source>
</evidence>
<dbReference type="EMBL" id="JABWGO010000001">
    <property type="protein sequence ID" value="NUW39831.1"/>
    <property type="molecule type" value="Genomic_DNA"/>
</dbReference>
<name>A0A7Y6IKQ9_9ACTN</name>
<dbReference type="GO" id="GO:0046983">
    <property type="term" value="F:protein dimerization activity"/>
    <property type="evidence" value="ECO:0007669"/>
    <property type="project" value="InterPro"/>
</dbReference>
<accession>A0A7Y6IKQ9</accession>
<feature type="transmembrane region" description="Helical" evidence="4">
    <location>
        <begin position="221"/>
        <end position="241"/>
    </location>
</feature>
<dbReference type="InterPro" id="IPR011712">
    <property type="entry name" value="Sig_transdc_His_kin_sub3_dim/P"/>
</dbReference>
<feature type="transmembrane region" description="Helical" evidence="4">
    <location>
        <begin position="247"/>
        <end position="267"/>
    </location>
</feature>
<dbReference type="InterPro" id="IPR050482">
    <property type="entry name" value="Sensor_HK_TwoCompSys"/>
</dbReference>
<keyword evidence="2 6" id="KW-0418">Kinase</keyword>
<keyword evidence="7" id="KW-1185">Reference proteome</keyword>